<keyword evidence="1" id="KW-0238">DNA-binding</keyword>
<dbReference type="SMART" id="SM00530">
    <property type="entry name" value="HTH_XRE"/>
    <property type="match status" value="1"/>
</dbReference>
<dbReference type="PROSITE" id="PS50943">
    <property type="entry name" value="HTH_CROC1"/>
    <property type="match status" value="1"/>
</dbReference>
<evidence type="ECO:0000313" key="3">
    <source>
        <dbReference type="EMBL" id="GAA2775034.1"/>
    </source>
</evidence>
<dbReference type="SUPFAM" id="SSF47413">
    <property type="entry name" value="lambda repressor-like DNA-binding domains"/>
    <property type="match status" value="1"/>
</dbReference>
<dbReference type="Proteomes" id="UP001500893">
    <property type="component" value="Unassembled WGS sequence"/>
</dbReference>
<sequence>MESKLDTLGGDKYAFHMRNKVKELRAARGLSQAQLGAAVGVSRQTINSIEAERYTPSLPLALSLARFFQSNVEEMFYADGDKAHD</sequence>
<evidence type="ECO:0000259" key="2">
    <source>
        <dbReference type="PROSITE" id="PS50943"/>
    </source>
</evidence>
<protein>
    <recommendedName>
        <fullName evidence="2">HTH cro/C1-type domain-containing protein</fullName>
    </recommendedName>
</protein>
<dbReference type="PANTHER" id="PTHR46558:SF4">
    <property type="entry name" value="DNA-BIDING PHAGE PROTEIN"/>
    <property type="match status" value="1"/>
</dbReference>
<evidence type="ECO:0000256" key="1">
    <source>
        <dbReference type="ARBA" id="ARBA00023125"/>
    </source>
</evidence>
<reference evidence="3 4" key="1">
    <citation type="journal article" date="2019" name="Int. J. Syst. Evol. Microbiol.">
        <title>The Global Catalogue of Microorganisms (GCM) 10K type strain sequencing project: providing services to taxonomists for standard genome sequencing and annotation.</title>
        <authorList>
            <consortium name="The Broad Institute Genomics Platform"/>
            <consortium name="The Broad Institute Genome Sequencing Center for Infectious Disease"/>
            <person name="Wu L."/>
            <person name="Ma J."/>
        </authorList>
    </citation>
    <scope>NUCLEOTIDE SEQUENCE [LARGE SCALE GENOMIC DNA]</scope>
    <source>
        <strain evidence="3 4">JCM 11574</strain>
    </source>
</reference>
<organism evidence="3 4">
    <name type="scientific">Streptomyces rameus</name>
    <dbReference type="NCBI Taxonomy" id="68261"/>
    <lineage>
        <taxon>Bacteria</taxon>
        <taxon>Bacillati</taxon>
        <taxon>Actinomycetota</taxon>
        <taxon>Actinomycetes</taxon>
        <taxon>Kitasatosporales</taxon>
        <taxon>Streptomycetaceae</taxon>
        <taxon>Streptomyces</taxon>
    </lineage>
</organism>
<dbReference type="Pfam" id="PF01381">
    <property type="entry name" value="HTH_3"/>
    <property type="match status" value="1"/>
</dbReference>
<feature type="domain" description="HTH cro/C1-type" evidence="2">
    <location>
        <begin position="21"/>
        <end position="75"/>
    </location>
</feature>
<keyword evidence="4" id="KW-1185">Reference proteome</keyword>
<evidence type="ECO:0000313" key="4">
    <source>
        <dbReference type="Proteomes" id="UP001500893"/>
    </source>
</evidence>
<dbReference type="CDD" id="cd00093">
    <property type="entry name" value="HTH_XRE"/>
    <property type="match status" value="1"/>
</dbReference>
<name>A0ABN3V2U2_9ACTN</name>
<accession>A0ABN3V2U2</accession>
<gene>
    <name evidence="3" type="ORF">GCM10010521_61900</name>
</gene>
<comment type="caution">
    <text evidence="3">The sequence shown here is derived from an EMBL/GenBank/DDBJ whole genome shotgun (WGS) entry which is preliminary data.</text>
</comment>
<dbReference type="Gene3D" id="1.10.260.40">
    <property type="entry name" value="lambda repressor-like DNA-binding domains"/>
    <property type="match status" value="1"/>
</dbReference>
<dbReference type="InterPro" id="IPR010982">
    <property type="entry name" value="Lambda_DNA-bd_dom_sf"/>
</dbReference>
<dbReference type="InterPro" id="IPR001387">
    <property type="entry name" value="Cro/C1-type_HTH"/>
</dbReference>
<dbReference type="PANTHER" id="PTHR46558">
    <property type="entry name" value="TRACRIPTIONAL REGULATORY PROTEIN-RELATED-RELATED"/>
    <property type="match status" value="1"/>
</dbReference>
<proteinExistence type="predicted"/>
<dbReference type="EMBL" id="BAAAVM010000119">
    <property type="protein sequence ID" value="GAA2775034.1"/>
    <property type="molecule type" value="Genomic_DNA"/>
</dbReference>